<evidence type="ECO:0000256" key="2">
    <source>
        <dbReference type="ARBA" id="ARBA00022692"/>
    </source>
</evidence>
<dbReference type="Gene3D" id="1.20.1250.20">
    <property type="entry name" value="MFS general substrate transporter like domains"/>
    <property type="match status" value="1"/>
</dbReference>
<dbReference type="Proteomes" id="UP001190640">
    <property type="component" value="Chromosome 1"/>
</dbReference>
<evidence type="ECO:0000256" key="3">
    <source>
        <dbReference type="ARBA" id="ARBA00022989"/>
    </source>
</evidence>
<dbReference type="RefSeq" id="XP_054853671.1">
    <property type="nucleotide sequence ID" value="XM_054997696.1"/>
</dbReference>
<dbReference type="InterPro" id="IPR020846">
    <property type="entry name" value="MFS_dom"/>
</dbReference>
<dbReference type="PANTHER" id="PTHR24064">
    <property type="entry name" value="SOLUTE CARRIER FAMILY 22 MEMBER"/>
    <property type="match status" value="1"/>
</dbReference>
<evidence type="ECO:0000256" key="5">
    <source>
        <dbReference type="SAM" id="MobiDB-lite"/>
    </source>
</evidence>
<dbReference type="AlphaFoldDB" id="A0AA97KDH8"/>
<evidence type="ECO:0000313" key="8">
    <source>
        <dbReference type="Proteomes" id="UP001190640"/>
    </source>
</evidence>
<feature type="transmembrane region" description="Helical" evidence="6">
    <location>
        <begin position="267"/>
        <end position="286"/>
    </location>
</feature>
<dbReference type="SUPFAM" id="SSF103473">
    <property type="entry name" value="MFS general substrate transporter"/>
    <property type="match status" value="1"/>
</dbReference>
<dbReference type="GO" id="GO:0016020">
    <property type="term" value="C:membrane"/>
    <property type="evidence" value="ECO:0007669"/>
    <property type="project" value="UniProtKB-SubCell"/>
</dbReference>
<keyword evidence="8" id="KW-1185">Reference proteome</keyword>
<name>A0AA97KDH8_EUBMA</name>
<gene>
    <name evidence="9" type="primary">LOC129342121</name>
</gene>
<dbReference type="InterPro" id="IPR036259">
    <property type="entry name" value="MFS_trans_sf"/>
</dbReference>
<keyword evidence="3 6" id="KW-1133">Transmembrane helix</keyword>
<evidence type="ECO:0000256" key="1">
    <source>
        <dbReference type="ARBA" id="ARBA00004141"/>
    </source>
</evidence>
<dbReference type="PROSITE" id="PS50850">
    <property type="entry name" value="MFS"/>
    <property type="match status" value="1"/>
</dbReference>
<sequence length="455" mass="49768">MMTPAGGKSRRPSLAPGIPTTPTISFGDLLEEVGSMGPFQIFSVLLLSLPVLLLASHNLVQNFSAASPEHKCRLSPFNNASDGHPMPLDHSQLPDRCRRFVHQMARDSNSSLDKDRGAETEPCHDGWLYDNSTFSSTLVTEWDLVCNLQPLKNLAQSLFMAGVLVGAFIFGDLSDRFGRRLILIWSLLLVAVMGSGAALSAGFATYCVFRFLSGVGISGFLLNYICLSLEWVPTRYRATVIATQSYCSTAGQVLLAGLAYGIRNWRWLQLAISAPFFCFFAYSWWLPESARWLLANNKHEAALRNLKHVARINGKAATGETVFLEVSGAPSDLCLLHGSASTIGLADAGDSGGKQHPRERRPLLPGPLSNACTETYQLLPHVHQLLHEHDIFWPLHGPLSVWPECLLDAAVLWGSRSAGQDGVCPDAEFLWPSHHPSCLPCPRWGFPVAHTPCAS</sequence>
<keyword evidence="4 6" id="KW-0472">Membrane</keyword>
<feature type="transmembrane region" description="Helical" evidence="6">
    <location>
        <begin position="154"/>
        <end position="170"/>
    </location>
</feature>
<keyword evidence="2 6" id="KW-0812">Transmembrane</keyword>
<dbReference type="GeneID" id="129342121"/>
<evidence type="ECO:0000259" key="7">
    <source>
        <dbReference type="PROSITE" id="PS50850"/>
    </source>
</evidence>
<feature type="transmembrane region" description="Helical" evidence="6">
    <location>
        <begin position="239"/>
        <end position="261"/>
    </location>
</feature>
<proteinExistence type="predicted"/>
<accession>A0AA97KDH8</accession>
<organism evidence="8 9">
    <name type="scientific">Eublepharis macularius</name>
    <name type="common">Leopard gecko</name>
    <name type="synonym">Cyrtodactylus macularius</name>
    <dbReference type="NCBI Taxonomy" id="481883"/>
    <lineage>
        <taxon>Eukaryota</taxon>
        <taxon>Metazoa</taxon>
        <taxon>Chordata</taxon>
        <taxon>Craniata</taxon>
        <taxon>Vertebrata</taxon>
        <taxon>Euteleostomi</taxon>
        <taxon>Lepidosauria</taxon>
        <taxon>Squamata</taxon>
        <taxon>Bifurcata</taxon>
        <taxon>Gekkota</taxon>
        <taxon>Eublepharidae</taxon>
        <taxon>Eublepharinae</taxon>
        <taxon>Eublepharis</taxon>
    </lineage>
</organism>
<comment type="subcellular location">
    <subcellularLocation>
        <location evidence="1">Membrane</location>
        <topology evidence="1">Multi-pass membrane protein</topology>
    </subcellularLocation>
</comment>
<evidence type="ECO:0000256" key="4">
    <source>
        <dbReference type="ARBA" id="ARBA00023136"/>
    </source>
</evidence>
<dbReference type="InterPro" id="IPR005828">
    <property type="entry name" value="MFS_sugar_transport-like"/>
</dbReference>
<feature type="region of interest" description="Disordered" evidence="5">
    <location>
        <begin position="1"/>
        <end position="20"/>
    </location>
</feature>
<evidence type="ECO:0000256" key="6">
    <source>
        <dbReference type="SAM" id="Phobius"/>
    </source>
</evidence>
<feature type="domain" description="Major facilitator superfamily (MFS) profile" evidence="7">
    <location>
        <begin position="43"/>
        <end position="455"/>
    </location>
</feature>
<evidence type="ECO:0000313" key="9">
    <source>
        <dbReference type="RefSeq" id="XP_054853671.1"/>
    </source>
</evidence>
<feature type="transmembrane region" description="Helical" evidence="6">
    <location>
        <begin position="182"/>
        <end position="203"/>
    </location>
</feature>
<protein>
    <submittedName>
        <fullName evidence="9">Organic anion transporter 3-like isoform X2</fullName>
    </submittedName>
</protein>
<dbReference type="GO" id="GO:0022857">
    <property type="term" value="F:transmembrane transporter activity"/>
    <property type="evidence" value="ECO:0007669"/>
    <property type="project" value="InterPro"/>
</dbReference>
<reference evidence="9" key="1">
    <citation type="submission" date="2025-08" db="UniProtKB">
        <authorList>
            <consortium name="RefSeq"/>
        </authorList>
    </citation>
    <scope>IDENTIFICATION</scope>
    <source>
        <tissue evidence="9">Blood</tissue>
    </source>
</reference>
<dbReference type="Pfam" id="PF00083">
    <property type="entry name" value="Sugar_tr"/>
    <property type="match status" value="1"/>
</dbReference>
<feature type="transmembrane region" description="Helical" evidence="6">
    <location>
        <begin position="209"/>
        <end position="227"/>
    </location>
</feature>